<gene>
    <name evidence="6" type="primary">ABSGL_13334.1 scaffold 13659</name>
</gene>
<dbReference type="OMA" id="RFITSHI"/>
<dbReference type="EMBL" id="LT554760">
    <property type="protein sequence ID" value="SAM07691.1"/>
    <property type="molecule type" value="Genomic_DNA"/>
</dbReference>
<reference evidence="6" key="1">
    <citation type="submission" date="2016-04" db="EMBL/GenBank/DDBJ databases">
        <authorList>
            <person name="Evans L.H."/>
            <person name="Alamgir A."/>
            <person name="Owens N."/>
            <person name="Weber N.D."/>
            <person name="Virtaneva K."/>
            <person name="Barbian K."/>
            <person name="Babar A."/>
            <person name="Rosenke K."/>
        </authorList>
    </citation>
    <scope>NUCLEOTIDE SEQUENCE [LARGE SCALE GENOMIC DNA]</scope>
    <source>
        <strain evidence="6">CBS 101.48</strain>
    </source>
</reference>
<dbReference type="PANTHER" id="PTHR13130:SF4">
    <property type="entry name" value="MEDIATOR OF RNA POLYMERASE II TRANSCRIPTION SUBUNIT 27"/>
    <property type="match status" value="1"/>
</dbReference>
<dbReference type="Proteomes" id="UP000078561">
    <property type="component" value="Unassembled WGS sequence"/>
</dbReference>
<dbReference type="GO" id="GO:0016592">
    <property type="term" value="C:mediator complex"/>
    <property type="evidence" value="ECO:0007669"/>
    <property type="project" value="InterPro"/>
</dbReference>
<keyword evidence="3" id="KW-0805">Transcription regulation</keyword>
<dbReference type="Pfam" id="PF11571">
    <property type="entry name" value="Med27"/>
    <property type="match status" value="1"/>
</dbReference>
<dbReference type="InParanoid" id="A0A163MQZ5"/>
<evidence type="ECO:0008006" key="8">
    <source>
        <dbReference type="Google" id="ProtNLM"/>
    </source>
</evidence>
<evidence type="ECO:0000313" key="7">
    <source>
        <dbReference type="Proteomes" id="UP000078561"/>
    </source>
</evidence>
<evidence type="ECO:0000256" key="3">
    <source>
        <dbReference type="ARBA" id="ARBA00023015"/>
    </source>
</evidence>
<protein>
    <recommendedName>
        <fullName evidence="8">Mediator of RNA polymerase II transcription subunit 27</fullName>
    </recommendedName>
</protein>
<dbReference type="GO" id="GO:0006357">
    <property type="term" value="P:regulation of transcription by RNA polymerase II"/>
    <property type="evidence" value="ECO:0007669"/>
    <property type="project" value="TreeGrafter"/>
</dbReference>
<keyword evidence="7" id="KW-1185">Reference proteome</keyword>
<evidence type="ECO:0000256" key="1">
    <source>
        <dbReference type="ARBA" id="ARBA00004123"/>
    </source>
</evidence>
<evidence type="ECO:0000256" key="5">
    <source>
        <dbReference type="ARBA" id="ARBA00023242"/>
    </source>
</evidence>
<keyword evidence="4" id="KW-0804">Transcription</keyword>
<sequence>MASVRTQQDIEQDVASIDRALSTVCKDLMYAKKVSDIRSSLRQFIHTVECNPSHPSYIHQFSDGLNKIKRDLNRQAVEGEHLKGALEYAHQVAQANAFDWPAIKEYMGNEVSADRPVDMDVKAKSETGNLVKNQVDRLFSELSCVVLPKSNNDSGNTPKDFITQHFDQWMASDKERARRILGKFLQPEQQITSGSVCTLEISVQRVLTATLDLEYHHASDSLIIHRYEIKSPKEDKPFWQESRYNVFQKINLIATSAFEEMTLLSAREALVNSLNWLSSYYHLFSEPCHRCRKRLQFDSPQYKHLPPVIRTWNRRKNSNIPEISILSSPPSTRDDLTMEQSPSLGLAYHLRCYNGNH</sequence>
<name>A0A163MQZ5_ABSGL</name>
<dbReference type="GO" id="GO:0003713">
    <property type="term" value="F:transcription coactivator activity"/>
    <property type="evidence" value="ECO:0007669"/>
    <property type="project" value="TreeGrafter"/>
</dbReference>
<dbReference type="PANTHER" id="PTHR13130">
    <property type="entry name" value="34 KDA TRANSCRIPTIONAL CO-ACTIVATOR-RELATED"/>
    <property type="match status" value="1"/>
</dbReference>
<keyword evidence="5" id="KW-0539">Nucleus</keyword>
<organism evidence="6">
    <name type="scientific">Absidia glauca</name>
    <name type="common">Pin mould</name>
    <dbReference type="NCBI Taxonomy" id="4829"/>
    <lineage>
        <taxon>Eukaryota</taxon>
        <taxon>Fungi</taxon>
        <taxon>Fungi incertae sedis</taxon>
        <taxon>Mucoromycota</taxon>
        <taxon>Mucoromycotina</taxon>
        <taxon>Mucoromycetes</taxon>
        <taxon>Mucorales</taxon>
        <taxon>Cunninghamellaceae</taxon>
        <taxon>Absidia</taxon>
    </lineage>
</organism>
<comment type="subcellular location">
    <subcellularLocation>
        <location evidence="1">Nucleus</location>
    </subcellularLocation>
</comment>
<dbReference type="AlphaFoldDB" id="A0A163MQZ5"/>
<dbReference type="InterPro" id="IPR021627">
    <property type="entry name" value="Mediator_Med27"/>
</dbReference>
<accession>A0A163MQZ5</accession>
<evidence type="ECO:0000313" key="6">
    <source>
        <dbReference type="EMBL" id="SAM07691.1"/>
    </source>
</evidence>
<evidence type="ECO:0000256" key="4">
    <source>
        <dbReference type="ARBA" id="ARBA00023163"/>
    </source>
</evidence>
<comment type="similarity">
    <text evidence="2">Belongs to the Mediator complex subunit 27 family.</text>
</comment>
<evidence type="ECO:0000256" key="2">
    <source>
        <dbReference type="ARBA" id="ARBA00008048"/>
    </source>
</evidence>
<proteinExistence type="inferred from homology"/>
<dbReference type="OrthoDB" id="1868004at2759"/>